<evidence type="ECO:0000256" key="1">
    <source>
        <dbReference type="SAM" id="Coils"/>
    </source>
</evidence>
<dbReference type="STRING" id="1351755.CCH01_21270"/>
<organism evidence="3 4">
    <name type="scientific">Clostridium chauvoei JF4335</name>
    <dbReference type="NCBI Taxonomy" id="1351755"/>
    <lineage>
        <taxon>Bacteria</taxon>
        <taxon>Bacillati</taxon>
        <taxon>Bacillota</taxon>
        <taxon>Clostridia</taxon>
        <taxon>Eubacteriales</taxon>
        <taxon>Clostridiaceae</taxon>
        <taxon>Clostridium</taxon>
    </lineage>
</organism>
<dbReference type="Pfam" id="PF10088">
    <property type="entry name" value="DUF2326"/>
    <property type="match status" value="1"/>
</dbReference>
<feature type="domain" description="DUF2326" evidence="2">
    <location>
        <begin position="421"/>
        <end position="555"/>
    </location>
</feature>
<keyword evidence="1" id="KW-0175">Coiled coil</keyword>
<dbReference type="RefSeq" id="WP_079481578.1">
    <property type="nucleotide sequence ID" value="NZ_CBML010000006.1"/>
</dbReference>
<dbReference type="EMBL" id="LT799839">
    <property type="protein sequence ID" value="SLK21481.1"/>
    <property type="molecule type" value="Genomic_DNA"/>
</dbReference>
<accession>A0A1U6JME2</accession>
<dbReference type="OrthoDB" id="2087520at2"/>
<gene>
    <name evidence="3" type="ORF">CCH01_21270</name>
</gene>
<reference evidence="4" key="1">
    <citation type="submission" date="2017-03" db="EMBL/GenBank/DDBJ databases">
        <authorList>
            <person name="Falquet L."/>
            <person name="Falquet L."/>
        </authorList>
    </citation>
    <scope>NUCLEOTIDE SEQUENCE [LARGE SCALE GENOMIC DNA]</scope>
</reference>
<dbReference type="Proteomes" id="UP000190476">
    <property type="component" value="Chromosome I"/>
</dbReference>
<evidence type="ECO:0000259" key="2">
    <source>
        <dbReference type="Pfam" id="PF10088"/>
    </source>
</evidence>
<feature type="coiled-coil region" evidence="1">
    <location>
        <begin position="199"/>
        <end position="263"/>
    </location>
</feature>
<sequence length="555" mass="64524">MKILNLKIINKEDIILRDINFNENGISYIYGDIQDPKNKRGTSNSLGKTLLLKFINYIYGANEDSSISKGELNGYKLSATIKYNGKEQYVSRIIGNSKEITLDGKVKTLGEYKDLLNIDRGLYSKQIIINKKSSIISFNSNPNKEDNINFINLLNIDGIINNINEIYKAQNKIKSLKNNKMELISLYDGIKSDTIDEEIYFVEKEVNKLESQIEEVSNKIKCIEISGLQRNVIEEYEIKNKELKKLNTLINRLNLELERLTKFIEDSNKIDITSEHIIAIYNKSMIEVPQLVKKKLKDVEVFHKKVYEERKDFLGKKKEEIQKEIIEKEEKTSKLAKQIDKLGEILATNQIYQESVMLYEDFNNKLQNLKFNQGKLSQIKEIDDAIMTEDSKLTDNFESSSEELKKYYSIIEEYRDYIYNITKDIYDENVNSYFDIKIRKKHQTSRPLNIEFTLKGDTGEGVNEVKKNIVDYLILKYNNIIDILIQDSACYNGIDPRQVCGLLRNLSEFSSELNKQTIIAINKYQLGDNTEFINKVIENSAIILSEKDKLLKFNF</sequence>
<dbReference type="GeneID" id="66302438"/>
<evidence type="ECO:0000313" key="4">
    <source>
        <dbReference type="Proteomes" id="UP000190476"/>
    </source>
</evidence>
<protein>
    <recommendedName>
        <fullName evidence="2">DUF2326 domain-containing protein</fullName>
    </recommendedName>
</protein>
<name>A0A1U6JME2_9CLOT</name>
<keyword evidence="4" id="KW-1185">Reference proteome</keyword>
<proteinExistence type="predicted"/>
<evidence type="ECO:0000313" key="3">
    <source>
        <dbReference type="EMBL" id="SLK21481.1"/>
    </source>
</evidence>
<feature type="coiled-coil region" evidence="1">
    <location>
        <begin position="304"/>
        <end position="338"/>
    </location>
</feature>
<dbReference type="InterPro" id="IPR018760">
    <property type="entry name" value="DUF2326"/>
</dbReference>
<dbReference type="AlphaFoldDB" id="A0A1U6JME2"/>